<evidence type="ECO:0000313" key="8">
    <source>
        <dbReference type="EMBL" id="KAF2096877.1"/>
    </source>
</evidence>
<dbReference type="SFLD" id="SFLDS00019">
    <property type="entry name" value="Glutathione_Transferase_(cytos"/>
    <property type="match status" value="1"/>
</dbReference>
<dbReference type="InterPro" id="IPR004046">
    <property type="entry name" value="GST_C"/>
</dbReference>
<dbReference type="EC" id="2.5.1.18" evidence="2"/>
<evidence type="ECO:0000256" key="2">
    <source>
        <dbReference type="ARBA" id="ARBA00012452"/>
    </source>
</evidence>
<feature type="domain" description="GST C-terminal" evidence="7">
    <location>
        <begin position="88"/>
        <end position="212"/>
    </location>
</feature>
<comment type="catalytic activity">
    <reaction evidence="4">
        <text>RX + glutathione = an S-substituted glutathione + a halide anion + H(+)</text>
        <dbReference type="Rhea" id="RHEA:16437"/>
        <dbReference type="ChEBI" id="CHEBI:15378"/>
        <dbReference type="ChEBI" id="CHEBI:16042"/>
        <dbReference type="ChEBI" id="CHEBI:17792"/>
        <dbReference type="ChEBI" id="CHEBI:57925"/>
        <dbReference type="ChEBI" id="CHEBI:90779"/>
        <dbReference type="EC" id="2.5.1.18"/>
    </reaction>
</comment>
<proteinExistence type="inferred from homology"/>
<dbReference type="FunFam" id="3.40.30.10:FF:000039">
    <property type="entry name" value="Glutathione S-transferase domain"/>
    <property type="match status" value="1"/>
</dbReference>
<dbReference type="FunFam" id="1.20.1050.10:FF:000004">
    <property type="entry name" value="Glutathione S-transferase F2"/>
    <property type="match status" value="1"/>
</dbReference>
<gene>
    <name evidence="8" type="ORF">NA57DRAFT_67444</name>
</gene>
<evidence type="ECO:0000259" key="7">
    <source>
        <dbReference type="PROSITE" id="PS50405"/>
    </source>
</evidence>
<dbReference type="GO" id="GO:0005737">
    <property type="term" value="C:cytoplasm"/>
    <property type="evidence" value="ECO:0007669"/>
    <property type="project" value="TreeGrafter"/>
</dbReference>
<feature type="domain" description="GST N-terminal" evidence="6">
    <location>
        <begin position="1"/>
        <end position="80"/>
    </location>
</feature>
<dbReference type="Proteomes" id="UP000799772">
    <property type="component" value="Unassembled WGS sequence"/>
</dbReference>
<protein>
    <recommendedName>
        <fullName evidence="2">glutathione transferase</fullName>
        <ecNumber evidence="2">2.5.1.18</ecNumber>
    </recommendedName>
</protein>
<evidence type="ECO:0000256" key="4">
    <source>
        <dbReference type="ARBA" id="ARBA00047960"/>
    </source>
</evidence>
<dbReference type="SUPFAM" id="SSF47616">
    <property type="entry name" value="GST C-terminal domain-like"/>
    <property type="match status" value="1"/>
</dbReference>
<dbReference type="PANTHER" id="PTHR43900">
    <property type="entry name" value="GLUTATHIONE S-TRANSFERASE RHO"/>
    <property type="match status" value="1"/>
</dbReference>
<comment type="function">
    <text evidence="5">May be involved in the conjugation of reduced glutathione to a wide number of exogenous and endogenous hydrophobic electrophiles and have a detoxification role against certain herbicides.</text>
</comment>
<sequence>MVLKLYGSAMSGARVLTTILEKKLPYEFIFIDIAKGDQKSEAFKKMQPFGKVPVLDDDGFLMFESRAICRYIARKYPSGTKLIPDEGDYMGYGVFEQACSVEQCYFAAAAETLGTELVIKAMKGLDPPDEARVAQAEADLKTVLAVYDKTLAKQKYLTGDEVALADLFHLPNASALKMLRYKETFEKYPNFDRWLSGLQQRESWIKAAEMTG</sequence>
<dbReference type="SFLD" id="SFLDG00358">
    <property type="entry name" value="Main_(cytGST)"/>
    <property type="match status" value="1"/>
</dbReference>
<dbReference type="EMBL" id="ML978129">
    <property type="protein sequence ID" value="KAF2096877.1"/>
    <property type="molecule type" value="Genomic_DNA"/>
</dbReference>
<organism evidence="8 9">
    <name type="scientific">Rhizodiscina lignyota</name>
    <dbReference type="NCBI Taxonomy" id="1504668"/>
    <lineage>
        <taxon>Eukaryota</taxon>
        <taxon>Fungi</taxon>
        <taxon>Dikarya</taxon>
        <taxon>Ascomycota</taxon>
        <taxon>Pezizomycotina</taxon>
        <taxon>Dothideomycetes</taxon>
        <taxon>Pleosporomycetidae</taxon>
        <taxon>Aulographales</taxon>
        <taxon>Rhizodiscinaceae</taxon>
        <taxon>Rhizodiscina</taxon>
    </lineage>
</organism>
<evidence type="ECO:0000313" key="9">
    <source>
        <dbReference type="Proteomes" id="UP000799772"/>
    </source>
</evidence>
<dbReference type="Pfam" id="PF00043">
    <property type="entry name" value="GST_C"/>
    <property type="match status" value="1"/>
</dbReference>
<accession>A0A9P4IBX8</accession>
<evidence type="ECO:0000256" key="5">
    <source>
        <dbReference type="ARBA" id="ARBA00053259"/>
    </source>
</evidence>
<dbReference type="Gene3D" id="3.40.30.10">
    <property type="entry name" value="Glutaredoxin"/>
    <property type="match status" value="1"/>
</dbReference>
<keyword evidence="9" id="KW-1185">Reference proteome</keyword>
<dbReference type="InterPro" id="IPR036249">
    <property type="entry name" value="Thioredoxin-like_sf"/>
</dbReference>
<dbReference type="Gene3D" id="1.20.1050.10">
    <property type="match status" value="1"/>
</dbReference>
<dbReference type="OrthoDB" id="249703at2759"/>
<dbReference type="GO" id="GO:0009636">
    <property type="term" value="P:response to toxic substance"/>
    <property type="evidence" value="ECO:0007669"/>
    <property type="project" value="UniProtKB-ARBA"/>
</dbReference>
<dbReference type="InterPro" id="IPR040079">
    <property type="entry name" value="Glutathione_S-Trfase"/>
</dbReference>
<dbReference type="InterPro" id="IPR036282">
    <property type="entry name" value="Glutathione-S-Trfase_C_sf"/>
</dbReference>
<dbReference type="PANTHER" id="PTHR43900:SF3">
    <property type="entry name" value="GLUTATHIONE S-TRANSFERASE RHO"/>
    <property type="match status" value="1"/>
</dbReference>
<dbReference type="InterPro" id="IPR004045">
    <property type="entry name" value="Glutathione_S-Trfase_N"/>
</dbReference>
<dbReference type="GO" id="GO:0004364">
    <property type="term" value="F:glutathione transferase activity"/>
    <property type="evidence" value="ECO:0007669"/>
    <property type="project" value="UniProtKB-EC"/>
</dbReference>
<dbReference type="AlphaFoldDB" id="A0A9P4IBX8"/>
<dbReference type="GO" id="GO:0006749">
    <property type="term" value="P:glutathione metabolic process"/>
    <property type="evidence" value="ECO:0007669"/>
    <property type="project" value="TreeGrafter"/>
</dbReference>
<evidence type="ECO:0000256" key="1">
    <source>
        <dbReference type="ARBA" id="ARBA00010128"/>
    </source>
</evidence>
<comment type="caution">
    <text evidence="8">The sequence shown here is derived from an EMBL/GenBank/DDBJ whole genome shotgun (WGS) entry which is preliminary data.</text>
</comment>
<dbReference type="InterPro" id="IPR010987">
    <property type="entry name" value="Glutathione-S-Trfase_C-like"/>
</dbReference>
<reference evidence="8" key="1">
    <citation type="journal article" date="2020" name="Stud. Mycol.">
        <title>101 Dothideomycetes genomes: a test case for predicting lifestyles and emergence of pathogens.</title>
        <authorList>
            <person name="Haridas S."/>
            <person name="Albert R."/>
            <person name="Binder M."/>
            <person name="Bloem J."/>
            <person name="Labutti K."/>
            <person name="Salamov A."/>
            <person name="Andreopoulos B."/>
            <person name="Baker S."/>
            <person name="Barry K."/>
            <person name="Bills G."/>
            <person name="Bluhm B."/>
            <person name="Cannon C."/>
            <person name="Castanera R."/>
            <person name="Culley D."/>
            <person name="Daum C."/>
            <person name="Ezra D."/>
            <person name="Gonzalez J."/>
            <person name="Henrissat B."/>
            <person name="Kuo A."/>
            <person name="Liang C."/>
            <person name="Lipzen A."/>
            <person name="Lutzoni F."/>
            <person name="Magnuson J."/>
            <person name="Mondo S."/>
            <person name="Nolan M."/>
            <person name="Ohm R."/>
            <person name="Pangilinan J."/>
            <person name="Park H.-J."/>
            <person name="Ramirez L."/>
            <person name="Alfaro M."/>
            <person name="Sun H."/>
            <person name="Tritt A."/>
            <person name="Yoshinaga Y."/>
            <person name="Zwiers L.-H."/>
            <person name="Turgeon B."/>
            <person name="Goodwin S."/>
            <person name="Spatafora J."/>
            <person name="Crous P."/>
            <person name="Grigoriev I."/>
        </authorList>
    </citation>
    <scope>NUCLEOTIDE SEQUENCE</scope>
    <source>
        <strain evidence="8">CBS 133067</strain>
    </source>
</reference>
<evidence type="ECO:0000259" key="6">
    <source>
        <dbReference type="PROSITE" id="PS50404"/>
    </source>
</evidence>
<evidence type="ECO:0000256" key="3">
    <source>
        <dbReference type="ARBA" id="ARBA00022679"/>
    </source>
</evidence>
<keyword evidence="3" id="KW-0808">Transferase</keyword>
<dbReference type="SUPFAM" id="SSF52833">
    <property type="entry name" value="Thioredoxin-like"/>
    <property type="match status" value="1"/>
</dbReference>
<dbReference type="PROSITE" id="PS50404">
    <property type="entry name" value="GST_NTER"/>
    <property type="match status" value="1"/>
</dbReference>
<name>A0A9P4IBX8_9PEZI</name>
<dbReference type="Pfam" id="PF02798">
    <property type="entry name" value="GST_N"/>
    <property type="match status" value="1"/>
</dbReference>
<dbReference type="PROSITE" id="PS50405">
    <property type="entry name" value="GST_CTER"/>
    <property type="match status" value="1"/>
</dbReference>
<comment type="similarity">
    <text evidence="1">Belongs to the GST superfamily. Phi family.</text>
</comment>
<dbReference type="GO" id="GO:0043295">
    <property type="term" value="F:glutathione binding"/>
    <property type="evidence" value="ECO:0007669"/>
    <property type="project" value="TreeGrafter"/>
</dbReference>